<gene>
    <name evidence="7" type="ORF">SAMN05216548_104259</name>
</gene>
<dbReference type="Proteomes" id="UP000199647">
    <property type="component" value="Unassembled WGS sequence"/>
</dbReference>
<evidence type="ECO:0008006" key="9">
    <source>
        <dbReference type="Google" id="ProtNLM"/>
    </source>
</evidence>
<dbReference type="InterPro" id="IPR007343">
    <property type="entry name" value="Uncharacterised_pept_Zn_put"/>
</dbReference>
<dbReference type="OrthoDB" id="9774900at2"/>
<dbReference type="Pfam" id="PF04228">
    <property type="entry name" value="Zn_peptidase"/>
    <property type="match status" value="1"/>
</dbReference>
<evidence type="ECO:0000256" key="5">
    <source>
        <dbReference type="SAM" id="MobiDB-lite"/>
    </source>
</evidence>
<proteinExistence type="predicted"/>
<keyword evidence="4 6" id="KW-0472">Membrane</keyword>
<dbReference type="PANTHER" id="PTHR30168:SF0">
    <property type="entry name" value="INNER MEMBRANE PROTEIN"/>
    <property type="match status" value="1"/>
</dbReference>
<comment type="subcellular location">
    <subcellularLocation>
        <location evidence="1">Membrane</location>
        <topology evidence="1">Single-pass membrane protein</topology>
    </subcellularLocation>
</comment>
<accession>A0A1H9FZD8</accession>
<keyword evidence="8" id="KW-1185">Reference proteome</keyword>
<evidence type="ECO:0000256" key="1">
    <source>
        <dbReference type="ARBA" id="ARBA00004167"/>
    </source>
</evidence>
<evidence type="ECO:0000256" key="4">
    <source>
        <dbReference type="ARBA" id="ARBA00023136"/>
    </source>
</evidence>
<evidence type="ECO:0000256" key="6">
    <source>
        <dbReference type="SAM" id="Phobius"/>
    </source>
</evidence>
<keyword evidence="2 6" id="KW-0812">Transmembrane</keyword>
<sequence>MRLDGQRESDNIEDRRGSGGGLGGGLGGGGGPMLIRGGGGIGGLIIIVILALVFHVNPLSLLSMMNGDGGSSQTQTQGQSQQAGSNAAGGQNDQMRHFVGKVLGSTEDVWTQTFQQMNMQYQAPTLVLFSGATRSGCGNATEASGPFYCPNDRKVYIDLGFYDELRQRFHAPGDFAEAYVLAHEVGHHVQNLIGILPRVDRERANSSQAQNNALSVRLELQADCFAGVWAAKTNQQGLLEAGDIDEALNAASQIGDDTLQKQTQGYAVPDSFTHGTSAQRKSWFTRGFQGGNIDACDTFGARTL</sequence>
<evidence type="ECO:0000256" key="2">
    <source>
        <dbReference type="ARBA" id="ARBA00022692"/>
    </source>
</evidence>
<feature type="region of interest" description="Disordered" evidence="5">
    <location>
        <begin position="68"/>
        <end position="91"/>
    </location>
</feature>
<feature type="compositionally biased region" description="Low complexity" evidence="5">
    <location>
        <begin position="71"/>
        <end position="91"/>
    </location>
</feature>
<name>A0A1H9FZD8_9HYPH</name>
<feature type="region of interest" description="Disordered" evidence="5">
    <location>
        <begin position="1"/>
        <end position="26"/>
    </location>
</feature>
<evidence type="ECO:0000313" key="8">
    <source>
        <dbReference type="Proteomes" id="UP000199647"/>
    </source>
</evidence>
<keyword evidence="3 6" id="KW-1133">Transmembrane helix</keyword>
<protein>
    <recommendedName>
        <fullName evidence="9">Neutral zinc metallopeptidase</fullName>
    </recommendedName>
</protein>
<feature type="transmembrane region" description="Helical" evidence="6">
    <location>
        <begin position="33"/>
        <end position="56"/>
    </location>
</feature>
<reference evidence="7 8" key="1">
    <citation type="submission" date="2016-10" db="EMBL/GenBank/DDBJ databases">
        <authorList>
            <person name="de Groot N.N."/>
        </authorList>
    </citation>
    <scope>NUCLEOTIDE SEQUENCE [LARGE SCALE GENOMIC DNA]</scope>
    <source>
        <strain evidence="7 8">A52C2</strain>
    </source>
</reference>
<evidence type="ECO:0000313" key="7">
    <source>
        <dbReference type="EMBL" id="SEQ43282.1"/>
    </source>
</evidence>
<dbReference type="RefSeq" id="WP_092496116.1">
    <property type="nucleotide sequence ID" value="NZ_FOFG01000004.1"/>
</dbReference>
<dbReference type="GO" id="GO:0016020">
    <property type="term" value="C:membrane"/>
    <property type="evidence" value="ECO:0007669"/>
    <property type="project" value="UniProtKB-SubCell"/>
</dbReference>
<feature type="compositionally biased region" description="Basic and acidic residues" evidence="5">
    <location>
        <begin position="1"/>
        <end position="17"/>
    </location>
</feature>
<dbReference type="EMBL" id="FOFG01000004">
    <property type="protein sequence ID" value="SEQ43282.1"/>
    <property type="molecule type" value="Genomic_DNA"/>
</dbReference>
<dbReference type="STRING" id="1855383.SAMN05216548_104259"/>
<organism evidence="7 8">
    <name type="scientific">Faunimonas pinastri</name>
    <dbReference type="NCBI Taxonomy" id="1855383"/>
    <lineage>
        <taxon>Bacteria</taxon>
        <taxon>Pseudomonadati</taxon>
        <taxon>Pseudomonadota</taxon>
        <taxon>Alphaproteobacteria</taxon>
        <taxon>Hyphomicrobiales</taxon>
        <taxon>Afifellaceae</taxon>
        <taxon>Faunimonas</taxon>
    </lineage>
</organism>
<dbReference type="AlphaFoldDB" id="A0A1H9FZD8"/>
<evidence type="ECO:0000256" key="3">
    <source>
        <dbReference type="ARBA" id="ARBA00022989"/>
    </source>
</evidence>
<dbReference type="PANTHER" id="PTHR30168">
    <property type="entry name" value="PUTATIVE MEMBRANE PROTEIN YPFJ"/>
    <property type="match status" value="1"/>
</dbReference>